<accession>A0A9W4H199</accession>
<dbReference type="EMBL" id="CAJVAX010000017">
    <property type="protein sequence ID" value="CAG7641717.1"/>
    <property type="molecule type" value="Genomic_DNA"/>
</dbReference>
<name>A0A9W4H199_9ACTN</name>
<sequence>MPGRGVGALPPVPGRPEPDRGLGPGLRPPAASPHALGADAGSAERENPAQTLSGLGFGGTAFGIRTRDLRITRP</sequence>
<dbReference type="AlphaFoldDB" id="A0A9W4H199"/>
<proteinExistence type="predicted"/>
<keyword evidence="3" id="KW-1185">Reference proteome</keyword>
<evidence type="ECO:0000256" key="1">
    <source>
        <dbReference type="SAM" id="MobiDB-lite"/>
    </source>
</evidence>
<organism evidence="2 3">
    <name type="scientific">Actinacidiphila bryophytorum</name>
    <dbReference type="NCBI Taxonomy" id="1436133"/>
    <lineage>
        <taxon>Bacteria</taxon>
        <taxon>Bacillati</taxon>
        <taxon>Actinomycetota</taxon>
        <taxon>Actinomycetes</taxon>
        <taxon>Kitasatosporales</taxon>
        <taxon>Streptomycetaceae</taxon>
        <taxon>Actinacidiphila</taxon>
    </lineage>
</organism>
<comment type="caution">
    <text evidence="2">The sequence shown here is derived from an EMBL/GenBank/DDBJ whole genome shotgun (WGS) entry which is preliminary data.</text>
</comment>
<feature type="region of interest" description="Disordered" evidence="1">
    <location>
        <begin position="1"/>
        <end position="74"/>
    </location>
</feature>
<evidence type="ECO:0000313" key="2">
    <source>
        <dbReference type="EMBL" id="CAG7641717.1"/>
    </source>
</evidence>
<reference evidence="2" key="1">
    <citation type="submission" date="2021-06" db="EMBL/GenBank/DDBJ databases">
        <authorList>
            <person name="Arsene-Ploetze F."/>
        </authorList>
    </citation>
    <scope>NUCLEOTIDE SEQUENCE</scope>
    <source>
        <strain evidence="2">SBRY1</strain>
    </source>
</reference>
<gene>
    <name evidence="2" type="ORF">SBRY_30566</name>
</gene>
<feature type="compositionally biased region" description="Basic and acidic residues" evidence="1">
    <location>
        <begin position="65"/>
        <end position="74"/>
    </location>
</feature>
<evidence type="ECO:0000313" key="3">
    <source>
        <dbReference type="Proteomes" id="UP001153328"/>
    </source>
</evidence>
<dbReference type="Proteomes" id="UP001153328">
    <property type="component" value="Unassembled WGS sequence"/>
</dbReference>
<protein>
    <submittedName>
        <fullName evidence="2">Uncharacterized protein</fullName>
    </submittedName>
</protein>